<feature type="coiled-coil region" evidence="5">
    <location>
        <begin position="430"/>
        <end position="554"/>
    </location>
</feature>
<evidence type="ECO:0000259" key="8">
    <source>
        <dbReference type="PROSITE" id="PS50011"/>
    </source>
</evidence>
<keyword evidence="3 4" id="KW-0067">ATP-binding</keyword>
<feature type="compositionally biased region" description="Low complexity" evidence="6">
    <location>
        <begin position="245"/>
        <end position="265"/>
    </location>
</feature>
<evidence type="ECO:0000256" key="7">
    <source>
        <dbReference type="SAM" id="Phobius"/>
    </source>
</evidence>
<dbReference type="GO" id="GO:0004674">
    <property type="term" value="F:protein serine/threonine kinase activity"/>
    <property type="evidence" value="ECO:0007669"/>
    <property type="project" value="UniProtKB-KW"/>
</dbReference>
<keyword evidence="7" id="KW-1133">Transmembrane helix</keyword>
<organism evidence="9 10">
    <name type="scientific">Tilletia indica</name>
    <dbReference type="NCBI Taxonomy" id="43049"/>
    <lineage>
        <taxon>Eukaryota</taxon>
        <taxon>Fungi</taxon>
        <taxon>Dikarya</taxon>
        <taxon>Basidiomycota</taxon>
        <taxon>Ustilaginomycotina</taxon>
        <taxon>Exobasidiomycetes</taxon>
        <taxon>Tilletiales</taxon>
        <taxon>Tilletiaceae</taxon>
        <taxon>Tilletia</taxon>
    </lineage>
</organism>
<dbReference type="GO" id="GO:0005524">
    <property type="term" value="F:ATP binding"/>
    <property type="evidence" value="ECO:0007669"/>
    <property type="project" value="UniProtKB-UniRule"/>
</dbReference>
<feature type="binding site" evidence="4">
    <location>
        <position position="706"/>
    </location>
    <ligand>
        <name>ATP</name>
        <dbReference type="ChEBI" id="CHEBI:30616"/>
    </ligand>
</feature>
<dbReference type="EMBL" id="LWDF02000008">
    <property type="protein sequence ID" value="KAE8260534.1"/>
    <property type="molecule type" value="Genomic_DNA"/>
</dbReference>
<dbReference type="PROSITE" id="PS00107">
    <property type="entry name" value="PROTEIN_KINASE_ATP"/>
    <property type="match status" value="1"/>
</dbReference>
<dbReference type="SMART" id="SM00220">
    <property type="entry name" value="S_TKc"/>
    <property type="match status" value="1"/>
</dbReference>
<dbReference type="OrthoDB" id="346907at2759"/>
<sequence length="1015" mass="112654">MFLLVAQGPSINTHRTQAGTCLGPPTYLLPFPWTSPSASPPRQALQHILTLLIDLINGPTAWIDPVAAHFSALSPATLPARLNSTVPRPSRSLIRNTPKRRRSLLPQNPFRKRPPRPTGPLPSLPPSRTSPSSSPPRPTSARRRILAQFESTFVLILLGSAVVFFLLALVDRLATALVEPNVIFLILIGNAERSWAPTTTTVAPVLAAMAARQRSAGRDDDVGLAAGGHPACQHSAGQDPFSAVSRQTSPSSSRPATSAQPTPSSFGRRSLPPQQGRLQPHQRPPQLRAIPACTGATTFVEPALFLRRLVTSSKRVNVGGDTIHWTDTRGAGPLGPAMEIQLLMFSFKHLEGQVSTMQIAHVAQQMVPCLAAAILSHLTGASLEDSEALIGDPQAVEYGRMVFPISAELLQINVQHAEVTEKLKRNDVQVDSLSKNLASATARVKVAEERLKELESKAQKAARIVEDHVETERQLNHFKVQHAEVTKQLKRSEERGKEMESKVQEAARIVEGHADTERQLNHFKVQHAEVTEQLKRSEERVKEMESKVQEAARIVEGHADTERQLNHFKVQHAEVTEKLKRSEMDAEKRHSDSDQYKDRAASDAVFSLRIQVDSLTRNLASASARAKVAEERVKAIESEVQKAAKIGEGHTERQADQNVRIPPMNPLWRDAARYCIDPRTRTVGAGAHGKVRVLQDNLTRNRVAIKVVRVNQGGAIPQTVERELSFLASSSSDYVVPLLDVIQFVDGGDCYVGMVMPFYPRDLEGVIYDFDRDLTITDITYYATQILSGLDFLARRDIIHCDLKPANLLVTKNNHLFIADFGLAESRVQPQPRRVIASMNYRSPECYFRTMQRSQALDIWAFGVILMEMIGRAVPWDGSTPLDIFNQILQHTGVPYNAEIFPFATKLPGVFSGQDMHSEGPNPPSGEVKFNARPRTLPLSITMYGRGPRERFRDLFSVVDKILVLDPARRPAASRLLESPVFADSDPRGYRQLYPLTSELRASDVAEIRRTRRRM</sequence>
<feature type="transmembrane region" description="Helical" evidence="7">
    <location>
        <begin position="152"/>
        <end position="170"/>
    </location>
</feature>
<keyword evidence="2 4" id="KW-0547">Nucleotide-binding</keyword>
<dbReference type="Gene3D" id="1.10.510.10">
    <property type="entry name" value="Transferase(Phosphotransferase) domain 1"/>
    <property type="match status" value="1"/>
</dbReference>
<feature type="coiled-coil region" evidence="5">
    <location>
        <begin position="612"/>
        <end position="646"/>
    </location>
</feature>
<gene>
    <name evidence="9" type="ORF">A4X13_0g247</name>
</gene>
<feature type="region of interest" description="Disordered" evidence="6">
    <location>
        <begin position="81"/>
        <end position="141"/>
    </location>
</feature>
<dbReference type="Gene3D" id="3.30.200.20">
    <property type="entry name" value="Phosphorylase Kinase, domain 1"/>
    <property type="match status" value="1"/>
</dbReference>
<dbReference type="Pfam" id="PF00069">
    <property type="entry name" value="Pkinase"/>
    <property type="match status" value="1"/>
</dbReference>
<dbReference type="AlphaFoldDB" id="A0A8T8TFZ7"/>
<evidence type="ECO:0000256" key="4">
    <source>
        <dbReference type="PROSITE-ProRule" id="PRU10141"/>
    </source>
</evidence>
<feature type="compositionally biased region" description="Pro residues" evidence="6">
    <location>
        <begin position="116"/>
        <end position="125"/>
    </location>
</feature>
<keyword evidence="10" id="KW-1185">Reference proteome</keyword>
<evidence type="ECO:0000313" key="9">
    <source>
        <dbReference type="EMBL" id="KAE8260534.1"/>
    </source>
</evidence>
<keyword evidence="7" id="KW-0812">Transmembrane</keyword>
<keyword evidence="7" id="KW-0472">Membrane</keyword>
<feature type="region of interest" description="Disordered" evidence="6">
    <location>
        <begin position="219"/>
        <end position="285"/>
    </location>
</feature>
<evidence type="ECO:0000256" key="3">
    <source>
        <dbReference type="ARBA" id="ARBA00022840"/>
    </source>
</evidence>
<name>A0A8T8TFZ7_9BASI</name>
<dbReference type="SUPFAM" id="SSF56112">
    <property type="entry name" value="Protein kinase-like (PK-like)"/>
    <property type="match status" value="1"/>
</dbReference>
<keyword evidence="1" id="KW-0418">Kinase</keyword>
<evidence type="ECO:0000256" key="2">
    <source>
        <dbReference type="ARBA" id="ARBA00022741"/>
    </source>
</evidence>
<dbReference type="InterPro" id="IPR000719">
    <property type="entry name" value="Prot_kinase_dom"/>
</dbReference>
<dbReference type="Proteomes" id="UP000077521">
    <property type="component" value="Unassembled WGS sequence"/>
</dbReference>
<evidence type="ECO:0000313" key="10">
    <source>
        <dbReference type="Proteomes" id="UP000077521"/>
    </source>
</evidence>
<dbReference type="PANTHER" id="PTHR24055">
    <property type="entry name" value="MITOGEN-ACTIVATED PROTEIN KINASE"/>
    <property type="match status" value="1"/>
</dbReference>
<evidence type="ECO:0000256" key="1">
    <source>
        <dbReference type="ARBA" id="ARBA00022527"/>
    </source>
</evidence>
<dbReference type="PROSITE" id="PS50011">
    <property type="entry name" value="PROTEIN_KINASE_DOM"/>
    <property type="match status" value="1"/>
</dbReference>
<protein>
    <recommendedName>
        <fullName evidence="8">Protein kinase domain-containing protein</fullName>
    </recommendedName>
</protein>
<dbReference type="InterPro" id="IPR008271">
    <property type="entry name" value="Ser/Thr_kinase_AS"/>
</dbReference>
<evidence type="ECO:0000256" key="6">
    <source>
        <dbReference type="SAM" id="MobiDB-lite"/>
    </source>
</evidence>
<dbReference type="InterPro" id="IPR017441">
    <property type="entry name" value="Protein_kinase_ATP_BS"/>
</dbReference>
<comment type="caution">
    <text evidence="9">The sequence shown here is derived from an EMBL/GenBank/DDBJ whole genome shotgun (WGS) entry which is preliminary data.</text>
</comment>
<feature type="domain" description="Protein kinase" evidence="8">
    <location>
        <begin position="677"/>
        <end position="982"/>
    </location>
</feature>
<evidence type="ECO:0000256" key="5">
    <source>
        <dbReference type="SAM" id="Coils"/>
    </source>
</evidence>
<reference evidence="9" key="2">
    <citation type="journal article" date="2019" name="IMA Fungus">
        <title>Genome sequencing and comparison of five Tilletia species to identify candidate genes for the detection of regulated species infecting wheat.</title>
        <authorList>
            <person name="Nguyen H.D.T."/>
            <person name="Sultana T."/>
            <person name="Kesanakurti P."/>
            <person name="Hambleton S."/>
        </authorList>
    </citation>
    <scope>NUCLEOTIDE SEQUENCE</scope>
    <source>
        <strain evidence="9">DAOMC 236416</strain>
    </source>
</reference>
<reference evidence="9" key="1">
    <citation type="submission" date="2016-04" db="EMBL/GenBank/DDBJ databases">
        <authorList>
            <person name="Nguyen H.D."/>
            <person name="Samba Siva P."/>
            <person name="Cullis J."/>
            <person name="Levesque C.A."/>
            <person name="Hambleton S."/>
        </authorList>
    </citation>
    <scope>NUCLEOTIDE SEQUENCE</scope>
    <source>
        <strain evidence="9">DAOMC 236416</strain>
    </source>
</reference>
<dbReference type="InterPro" id="IPR050117">
    <property type="entry name" value="MAPK"/>
</dbReference>
<dbReference type="SUPFAM" id="SSF57997">
    <property type="entry name" value="Tropomyosin"/>
    <property type="match status" value="1"/>
</dbReference>
<keyword evidence="5" id="KW-0175">Coiled coil</keyword>
<dbReference type="PROSITE" id="PS00108">
    <property type="entry name" value="PROTEIN_KINASE_ST"/>
    <property type="match status" value="1"/>
</dbReference>
<accession>A0A8T8TFZ7</accession>
<proteinExistence type="predicted"/>
<keyword evidence="1" id="KW-0723">Serine/threonine-protein kinase</keyword>
<dbReference type="InterPro" id="IPR011009">
    <property type="entry name" value="Kinase-like_dom_sf"/>
</dbReference>
<keyword evidence="1" id="KW-0808">Transferase</keyword>